<feature type="transmembrane region" description="Helical" evidence="6">
    <location>
        <begin position="397"/>
        <end position="416"/>
    </location>
</feature>
<evidence type="ECO:0000256" key="5">
    <source>
        <dbReference type="ARBA" id="ARBA00023136"/>
    </source>
</evidence>
<feature type="transmembrane region" description="Helical" evidence="6">
    <location>
        <begin position="331"/>
        <end position="352"/>
    </location>
</feature>
<feature type="transmembrane region" description="Helical" evidence="6">
    <location>
        <begin position="364"/>
        <end position="385"/>
    </location>
</feature>
<dbReference type="InterPro" id="IPR001182">
    <property type="entry name" value="FtsW/RodA"/>
</dbReference>
<proteinExistence type="predicted"/>
<evidence type="ECO:0000256" key="6">
    <source>
        <dbReference type="SAM" id="Phobius"/>
    </source>
</evidence>
<evidence type="ECO:0000256" key="1">
    <source>
        <dbReference type="ARBA" id="ARBA00004141"/>
    </source>
</evidence>
<evidence type="ECO:0000256" key="3">
    <source>
        <dbReference type="ARBA" id="ARBA00022960"/>
    </source>
</evidence>
<dbReference type="Proteomes" id="UP000253436">
    <property type="component" value="Unassembled WGS sequence"/>
</dbReference>
<feature type="transmembrane region" description="Helical" evidence="6">
    <location>
        <begin position="52"/>
        <end position="71"/>
    </location>
</feature>
<sequence length="426" mass="48040">MLRENQRHFKFDWITIILFLLLVGFGYLNILSASHIGEITSYFDTSQLYGKHMMFIGLTLILIILILSLEAKFYEKFASIIYLVAMLALVGLFIFGKEVNGARSWYGIGSMTIQPSEFAKFATALAVARFMSDLQTNMQTLKDQIRVAAIIFIPALLILLQNDAGSTIVYLAFFFVFYREGLQQIYLAIALSLIALAVIGLKFGVLITAAIAAIIIFSVYFLRRKKRGSILQYITVLALCVSFSYGVRLFYNHVLKPHQQNRISLWLRLENDPVKLQRMKKEEAYNLIQSEHAISSGGLSGKGFLQGTRTTGKFVPEQHTDYIFSTVGEEWGFLGSSGVVLLFVLLIIRILYLAESQKSQFSRVYGYSVASILFIHFTINIGMVMGLIPTVGIPLPFFSYGGSGLWGFTILLFIFVKLDSNKINEW</sequence>
<dbReference type="AlphaFoldDB" id="A0A368ZEV0"/>
<dbReference type="GO" id="GO:0015648">
    <property type="term" value="F:lipid-linked peptidoglycan transporter activity"/>
    <property type="evidence" value="ECO:0007669"/>
    <property type="project" value="TreeGrafter"/>
</dbReference>
<dbReference type="GO" id="GO:0005886">
    <property type="term" value="C:plasma membrane"/>
    <property type="evidence" value="ECO:0007669"/>
    <property type="project" value="TreeGrafter"/>
</dbReference>
<feature type="transmembrane region" description="Helical" evidence="6">
    <location>
        <begin position="147"/>
        <end position="173"/>
    </location>
</feature>
<accession>A0A368ZEV0</accession>
<name>A0A368ZEV0_9FLAO</name>
<comment type="caution">
    <text evidence="7">The sequence shown here is derived from an EMBL/GenBank/DDBJ whole genome shotgun (WGS) entry which is preliminary data.</text>
</comment>
<keyword evidence="5 6" id="KW-0472">Membrane</keyword>
<dbReference type="GO" id="GO:0051301">
    <property type="term" value="P:cell division"/>
    <property type="evidence" value="ECO:0007669"/>
    <property type="project" value="InterPro"/>
</dbReference>
<feature type="transmembrane region" description="Helical" evidence="6">
    <location>
        <begin position="77"/>
        <end position="95"/>
    </location>
</feature>
<dbReference type="NCBIfam" id="NF037961">
    <property type="entry name" value="RodA_shape"/>
    <property type="match status" value="1"/>
</dbReference>
<dbReference type="RefSeq" id="WP_114310562.1">
    <property type="nucleotide sequence ID" value="NZ_QPJO01000005.1"/>
</dbReference>
<evidence type="ECO:0000256" key="4">
    <source>
        <dbReference type="ARBA" id="ARBA00022989"/>
    </source>
</evidence>
<organism evidence="7 8">
    <name type="scientific">Winogradskyella arenosi</name>
    <dbReference type="NCBI Taxonomy" id="533325"/>
    <lineage>
        <taxon>Bacteria</taxon>
        <taxon>Pseudomonadati</taxon>
        <taxon>Bacteroidota</taxon>
        <taxon>Flavobacteriia</taxon>
        <taxon>Flavobacteriales</taxon>
        <taxon>Flavobacteriaceae</taxon>
        <taxon>Winogradskyella</taxon>
    </lineage>
</organism>
<keyword evidence="2 6" id="KW-0812">Transmembrane</keyword>
<reference evidence="7 8" key="1">
    <citation type="submission" date="2018-07" db="EMBL/GenBank/DDBJ databases">
        <title>Genomic Encyclopedia of Type Strains, Phase III (KMG-III): the genomes of soil and plant-associated and newly described type strains.</title>
        <authorList>
            <person name="Whitman W."/>
        </authorList>
    </citation>
    <scope>NUCLEOTIDE SEQUENCE [LARGE SCALE GENOMIC DNA]</scope>
    <source>
        <strain evidence="7 8">CECT 7958</strain>
    </source>
</reference>
<feature type="transmembrane region" description="Helical" evidence="6">
    <location>
        <begin position="185"/>
        <end position="218"/>
    </location>
</feature>
<dbReference type="PANTHER" id="PTHR30474">
    <property type="entry name" value="CELL CYCLE PROTEIN"/>
    <property type="match status" value="1"/>
</dbReference>
<dbReference type="Pfam" id="PF01098">
    <property type="entry name" value="FTSW_RODA_SPOVE"/>
    <property type="match status" value="1"/>
</dbReference>
<feature type="transmembrane region" description="Helical" evidence="6">
    <location>
        <begin position="13"/>
        <end position="31"/>
    </location>
</feature>
<dbReference type="PANTHER" id="PTHR30474:SF1">
    <property type="entry name" value="PEPTIDOGLYCAN GLYCOSYLTRANSFERASE MRDB"/>
    <property type="match status" value="1"/>
</dbReference>
<keyword evidence="8" id="KW-1185">Reference proteome</keyword>
<feature type="transmembrane region" description="Helical" evidence="6">
    <location>
        <begin position="230"/>
        <end position="251"/>
    </location>
</feature>
<dbReference type="EMBL" id="QPJO01000005">
    <property type="protein sequence ID" value="RCW90155.1"/>
    <property type="molecule type" value="Genomic_DNA"/>
</dbReference>
<dbReference type="GO" id="GO:0032153">
    <property type="term" value="C:cell division site"/>
    <property type="evidence" value="ECO:0007669"/>
    <property type="project" value="TreeGrafter"/>
</dbReference>
<gene>
    <name evidence="7" type="ORF">DFQ08_10544</name>
</gene>
<evidence type="ECO:0000256" key="2">
    <source>
        <dbReference type="ARBA" id="ARBA00022692"/>
    </source>
</evidence>
<evidence type="ECO:0000313" key="8">
    <source>
        <dbReference type="Proteomes" id="UP000253436"/>
    </source>
</evidence>
<dbReference type="GO" id="GO:0008360">
    <property type="term" value="P:regulation of cell shape"/>
    <property type="evidence" value="ECO:0007669"/>
    <property type="project" value="UniProtKB-KW"/>
</dbReference>
<protein>
    <submittedName>
        <fullName evidence="7">Rod shape determining protein RodA</fullName>
    </submittedName>
</protein>
<dbReference type="OrthoDB" id="9768187at2"/>
<comment type="subcellular location">
    <subcellularLocation>
        <location evidence="1">Membrane</location>
        <topology evidence="1">Multi-pass membrane protein</topology>
    </subcellularLocation>
</comment>
<evidence type="ECO:0000313" key="7">
    <source>
        <dbReference type="EMBL" id="RCW90155.1"/>
    </source>
</evidence>
<keyword evidence="3" id="KW-0133">Cell shape</keyword>
<keyword evidence="4 6" id="KW-1133">Transmembrane helix</keyword>